<dbReference type="EMBL" id="BNJQ01000004">
    <property type="protein sequence ID" value="GHP03099.1"/>
    <property type="molecule type" value="Genomic_DNA"/>
</dbReference>
<feature type="short sequence motif" description="GXSXG" evidence="7">
    <location>
        <begin position="822"/>
        <end position="826"/>
    </location>
</feature>
<feature type="region of interest" description="Disordered" evidence="9">
    <location>
        <begin position="574"/>
        <end position="631"/>
    </location>
</feature>
<keyword evidence="5 7" id="KW-0442">Lipid degradation</keyword>
<organism evidence="11 12">
    <name type="scientific">Pycnococcus provasolii</name>
    <dbReference type="NCBI Taxonomy" id="41880"/>
    <lineage>
        <taxon>Eukaryota</taxon>
        <taxon>Viridiplantae</taxon>
        <taxon>Chlorophyta</taxon>
        <taxon>Pseudoscourfieldiophyceae</taxon>
        <taxon>Pseudoscourfieldiales</taxon>
        <taxon>Pycnococcaceae</taxon>
        <taxon>Pycnococcus</taxon>
    </lineage>
</organism>
<dbReference type="GO" id="GO:0016020">
    <property type="term" value="C:membrane"/>
    <property type="evidence" value="ECO:0007669"/>
    <property type="project" value="TreeGrafter"/>
</dbReference>
<dbReference type="SUPFAM" id="SSF52151">
    <property type="entry name" value="FabD/lysophospholipase-like"/>
    <property type="match status" value="1"/>
</dbReference>
<feature type="domain" description="PNPLA" evidence="10">
    <location>
        <begin position="786"/>
        <end position="1173"/>
    </location>
</feature>
<feature type="region of interest" description="Disordered" evidence="9">
    <location>
        <begin position="1073"/>
        <end position="1131"/>
    </location>
</feature>
<dbReference type="InterPro" id="IPR002641">
    <property type="entry name" value="PNPLA_dom"/>
</dbReference>
<feature type="compositionally biased region" description="Low complexity" evidence="9">
    <location>
        <begin position="592"/>
        <end position="602"/>
    </location>
</feature>
<feature type="compositionally biased region" description="Polar residues" evidence="9">
    <location>
        <begin position="617"/>
        <end position="628"/>
    </location>
</feature>
<name>A0A830HCN0_9CHLO</name>
<keyword evidence="6 7" id="KW-0443">Lipid metabolism</keyword>
<evidence type="ECO:0000313" key="12">
    <source>
        <dbReference type="Proteomes" id="UP000660262"/>
    </source>
</evidence>
<dbReference type="PANTHER" id="PTHR24185:SF1">
    <property type="entry name" value="CALCIUM-INDEPENDENT PHOSPHOLIPASE A2-GAMMA"/>
    <property type="match status" value="1"/>
</dbReference>
<dbReference type="OrthoDB" id="630895at2759"/>
<dbReference type="InterPro" id="IPR016035">
    <property type="entry name" value="Acyl_Trfase/lysoPLipase"/>
</dbReference>
<feature type="region of interest" description="Disordered" evidence="9">
    <location>
        <begin position="887"/>
        <end position="912"/>
    </location>
</feature>
<dbReference type="GO" id="GO:0004620">
    <property type="term" value="F:phospholipase activity"/>
    <property type="evidence" value="ECO:0007669"/>
    <property type="project" value="TreeGrafter"/>
</dbReference>
<evidence type="ECO:0000256" key="4">
    <source>
        <dbReference type="ARBA" id="ARBA00022801"/>
    </source>
</evidence>
<keyword evidence="4 7" id="KW-0378">Hydrolase</keyword>
<comment type="domain">
    <text evidence="8">The nitrogen atoms of the two glycine residues in the GGXR motif define the oxyanion hole, and stabilize the oxyanion that forms during the nucleophilic attack by the catalytic serine during substrate cleavage.</text>
</comment>
<dbReference type="EC" id="3.1.1.-" evidence="8"/>
<dbReference type="InterPro" id="IPR003591">
    <property type="entry name" value="Leu-rich_rpt_typical-subtyp"/>
</dbReference>
<evidence type="ECO:0000256" key="8">
    <source>
        <dbReference type="RuleBase" id="RU361262"/>
    </source>
</evidence>
<dbReference type="GO" id="GO:0006631">
    <property type="term" value="P:fatty acid metabolic process"/>
    <property type="evidence" value="ECO:0007669"/>
    <property type="project" value="TreeGrafter"/>
</dbReference>
<sequence length="1618" mass="172256">MASWSALLARRDETLKIALEFTPADDYNSSSSSSMFPSLSDEDSTGCGDLTASCSYAFTPTVESHSAITSNLQARADAVRLPLYTNSVEVALVVIQDNNKTQQSMMQQNNNARLQGSLRRSASEVHIANGNDIATSNLDNRGGEASSSSSAAAGVAASATNHTPAMHRSATHAHMSDGDKLQWLRETIRFATGASWEQQSQGGGSQDDGALSSAYSAAGEPYVRLTLNIVSVPPHLTSISTSADIATPSHNAIRTLTQALDTFCCTHVRTLQLHDGTSSLLQPLLNHSPPRLTRLSLRNCGLNALPDVICTLTQMQILDVSYNKIQSVPANIAHLTKLRELHLNNNVLNTLAASLRFCCDNLETLALHNNKLVAPSVDFRKAQRLQKLFMHGNPSLEYLMELSPCVRLRELSLGSVSVRAQRVCPRTGKALVVNVSPSPDHQLSGTVQQAGRALLGGASAAFGGGGGIGQAQPYFLSFLALIFRRSSCSHPLIAGAVEALSREKSSRDVLLRDAGSMQQLKLMCLSEDAIVVRHACATLGHLAAERAVARRLVKEGDIVRTVLSLLVDGITPSARARQQQQDGGGGAGGGEQPQSPLQQSSPKRGSTPSGSPKAASPVQQTSSLSSMSGEADTLEKRVHALRMLRALAYRVDESASEAMCSEVLVQILMDLVEDATIFSGSGAIFMPRHRHHLLRDTVRCVALEVLGNLAFTEANRRRLVVRAGLMPLLQLVASEQRDASSSPPTSHLNTSAARCAMRTIAILGANDSLTRATRRPPPPSRGVRILSMDGGGMRGLLSVRILFALQKRTGQKLSDMFDLICGTSTGAILAAAMAIKGYSLEECENIYKRLGKEVFTASRPANQANSAAAGKASAAASNADAETLAEEERAAAAAAAGERDVSDPGDEGAVVASGGGWRDTIGSVYRSSTRSLRVVVSGCKHDAAAFESLLQRICANPEGELGVEQPMIESACDGAPKVFVVSTLTSVTPAQVFLFRNYNFPESADVDAGDFTPDAEGSPERTIPNPAMGNEAKAEAEAEVEVEAEEGAVAAAETPRNTTSAFRAFENLFTRLSPPASPIHPKTGAVRSQESEAAESTTVKDPPQRHRQRVGRTSRGGGNAMSRQPHLGSSQHPLWQAIRASSAAPYYLVDFAHDEHRWQDGACIANNPAAIAIDEARRLWPDLPLACLVSIGSGTTPAVGRGKQSGHGLIDVGNVLLEVACDVNRVDETLTSLAPLVPGFVYKRFSPCDARCGMELDSVDPKQWEAIEACADEYVALPDVSDSMDELADVLQELDSLARREFGVGDVSSESRAVANDGEFSFSFPSATPVANTRVHLGLGRGVLMACSRRDSSDVAHVGDVARRIGERMRVLDLATCGGGSDDDSTSRRLAALVRVAEERGARMAKADEVGILHLALSAIPGGVALAHRPGVSSVAEPSADADHLLSRACAWMRACAASSGDPPPIVPPSLGTMLATHASCFEADGVRYELMATHTQRFGSGELVASHVFRTHVGDPSAVLDATAAHGIRQVFRGRIVVFPYGVSDELVDDLLRVCGAKAVMRRKTFEEIDEGMLSDFFGVLYDVVCEEEGRRSFADALCEAERDVPKLTGRFEIIAL</sequence>
<comment type="subcellular location">
    <subcellularLocation>
        <location evidence="1">Cytoplasm</location>
        <location evidence="1">Cytoskeleton</location>
        <location evidence="1">Cilium axoneme</location>
    </subcellularLocation>
</comment>
<dbReference type="GO" id="GO:0005930">
    <property type="term" value="C:axoneme"/>
    <property type="evidence" value="ECO:0007669"/>
    <property type="project" value="UniProtKB-SubCell"/>
</dbReference>
<keyword evidence="3" id="KW-0677">Repeat</keyword>
<feature type="compositionally biased region" description="Gly residues" evidence="9">
    <location>
        <begin position="582"/>
        <end position="591"/>
    </location>
</feature>
<dbReference type="InterPro" id="IPR032675">
    <property type="entry name" value="LRR_dom_sf"/>
</dbReference>
<feature type="compositionally biased region" description="Low complexity" evidence="9">
    <location>
        <begin position="145"/>
        <end position="159"/>
    </location>
</feature>
<evidence type="ECO:0000256" key="2">
    <source>
        <dbReference type="ARBA" id="ARBA00022614"/>
    </source>
</evidence>
<comment type="similarity">
    <text evidence="8">Belongs to the patatin family.</text>
</comment>
<evidence type="ECO:0000256" key="5">
    <source>
        <dbReference type="ARBA" id="ARBA00022963"/>
    </source>
</evidence>
<keyword evidence="12" id="KW-1185">Reference proteome</keyword>
<dbReference type="InterPro" id="IPR011989">
    <property type="entry name" value="ARM-like"/>
</dbReference>
<feature type="active site" description="Proton acceptor" evidence="7">
    <location>
        <position position="1160"/>
    </location>
</feature>
<comment type="caution">
    <text evidence="11">The sequence shown here is derived from an EMBL/GenBank/DDBJ whole genome shotgun (WGS) entry which is preliminary data.</text>
</comment>
<evidence type="ECO:0000256" key="7">
    <source>
        <dbReference type="PROSITE-ProRule" id="PRU01161"/>
    </source>
</evidence>
<comment type="function">
    <text evidence="8">Lipolytic acyl hydrolase (LAH).</text>
</comment>
<reference evidence="11" key="1">
    <citation type="submission" date="2020-10" db="EMBL/GenBank/DDBJ databases">
        <title>Unveiling of a novel bifunctional photoreceptor, Dualchrome1, isolated from a cosmopolitan green alga.</title>
        <authorList>
            <person name="Suzuki S."/>
            <person name="Kawachi M."/>
        </authorList>
    </citation>
    <scope>NUCLEOTIDE SEQUENCE</scope>
    <source>
        <strain evidence="11">NIES 2893</strain>
    </source>
</reference>
<dbReference type="Proteomes" id="UP000660262">
    <property type="component" value="Unassembled WGS sequence"/>
</dbReference>
<dbReference type="Gene3D" id="3.40.1090.10">
    <property type="entry name" value="Cytosolic phospholipase A2 catalytic domain"/>
    <property type="match status" value="2"/>
</dbReference>
<dbReference type="GO" id="GO:0016042">
    <property type="term" value="P:lipid catabolic process"/>
    <property type="evidence" value="ECO:0007669"/>
    <property type="project" value="UniProtKB-UniRule"/>
</dbReference>
<protein>
    <recommendedName>
        <fullName evidence="8">Patatin</fullName>
        <ecNumber evidence="8">3.1.1.-</ecNumber>
    </recommendedName>
</protein>
<dbReference type="InterPro" id="IPR001611">
    <property type="entry name" value="Leu-rich_rpt"/>
</dbReference>
<dbReference type="Gene3D" id="1.25.10.10">
    <property type="entry name" value="Leucine-rich Repeat Variant"/>
    <property type="match status" value="1"/>
</dbReference>
<feature type="short sequence motif" description="GXGXXG" evidence="7">
    <location>
        <begin position="790"/>
        <end position="795"/>
    </location>
</feature>
<dbReference type="SUPFAM" id="SSF52058">
    <property type="entry name" value="L domain-like"/>
    <property type="match status" value="1"/>
</dbReference>
<evidence type="ECO:0000256" key="1">
    <source>
        <dbReference type="ARBA" id="ARBA00004430"/>
    </source>
</evidence>
<keyword evidence="2" id="KW-0433">Leucine-rich repeat</keyword>
<dbReference type="PROSITE" id="PS51635">
    <property type="entry name" value="PNPLA"/>
    <property type="match status" value="1"/>
</dbReference>
<evidence type="ECO:0000256" key="6">
    <source>
        <dbReference type="ARBA" id="ARBA00023098"/>
    </source>
</evidence>
<evidence type="ECO:0000256" key="9">
    <source>
        <dbReference type="SAM" id="MobiDB-lite"/>
    </source>
</evidence>
<feature type="region of interest" description="Disordered" evidence="9">
    <location>
        <begin position="133"/>
        <end position="162"/>
    </location>
</feature>
<gene>
    <name evidence="11" type="ORF">PPROV_000185400</name>
</gene>
<evidence type="ECO:0000259" key="10">
    <source>
        <dbReference type="PROSITE" id="PS51635"/>
    </source>
</evidence>
<evidence type="ECO:0000256" key="3">
    <source>
        <dbReference type="ARBA" id="ARBA00022737"/>
    </source>
</evidence>
<dbReference type="Pfam" id="PF01734">
    <property type="entry name" value="Patatin"/>
    <property type="match status" value="2"/>
</dbReference>
<dbReference type="SUPFAM" id="SSF48371">
    <property type="entry name" value="ARM repeat"/>
    <property type="match status" value="1"/>
</dbReference>
<dbReference type="Gene3D" id="3.80.10.10">
    <property type="entry name" value="Ribonuclease Inhibitor"/>
    <property type="match status" value="1"/>
</dbReference>
<accession>A0A830HCN0</accession>
<feature type="active site" description="Nucleophile" evidence="7">
    <location>
        <position position="824"/>
    </location>
</feature>
<feature type="region of interest" description="Disordered" evidence="9">
    <location>
        <begin position="1008"/>
        <end position="1027"/>
    </location>
</feature>
<feature type="short sequence motif" description="DGA/G" evidence="7">
    <location>
        <begin position="1160"/>
        <end position="1162"/>
    </location>
</feature>
<dbReference type="InterPro" id="IPR016024">
    <property type="entry name" value="ARM-type_fold"/>
</dbReference>
<dbReference type="PANTHER" id="PTHR24185">
    <property type="entry name" value="CALCIUM-INDEPENDENT PHOSPHOLIPASE A2-GAMMA"/>
    <property type="match status" value="1"/>
</dbReference>
<proteinExistence type="inferred from homology"/>
<evidence type="ECO:0000313" key="11">
    <source>
        <dbReference type="EMBL" id="GHP03099.1"/>
    </source>
</evidence>
<dbReference type="SMART" id="SM00369">
    <property type="entry name" value="LRR_TYP"/>
    <property type="match status" value="2"/>
</dbReference>
<dbReference type="Pfam" id="PF13855">
    <property type="entry name" value="LRR_8"/>
    <property type="match status" value="1"/>
</dbReference>